<gene>
    <name evidence="1" type="ORF">EOS_23370</name>
</gene>
<dbReference type="EMBL" id="AEJF01000143">
    <property type="protein sequence ID" value="KLU23605.1"/>
    <property type="molecule type" value="Genomic_DNA"/>
</dbReference>
<organism evidence="1 2">
    <name type="scientific">Caballeronia mineralivorans PML1(12)</name>
    <dbReference type="NCBI Taxonomy" id="908627"/>
    <lineage>
        <taxon>Bacteria</taxon>
        <taxon>Pseudomonadati</taxon>
        <taxon>Pseudomonadota</taxon>
        <taxon>Betaproteobacteria</taxon>
        <taxon>Burkholderiales</taxon>
        <taxon>Burkholderiaceae</taxon>
        <taxon>Caballeronia</taxon>
    </lineage>
</organism>
<reference evidence="1 2" key="1">
    <citation type="journal article" date="2015" name="Genome Announc.">
        <title>Draft Genome Sequence of Burkholderia sp. Strain PML1(12), an Ectomycorrhizosphere-Inhabiting Bacterium with Effective Mineral-Weathering Ability.</title>
        <authorList>
            <person name="Uroz S."/>
            <person name="Oger P."/>
        </authorList>
    </citation>
    <scope>NUCLEOTIDE SEQUENCE [LARGE SCALE GENOMIC DNA]</scope>
    <source>
        <strain evidence="2">PML1(12)</strain>
    </source>
</reference>
<dbReference type="AlphaFoldDB" id="A0A0J1CSK6"/>
<sequence>MPLRTGALRPLVPIAALLSRHDWKTTMKHLSQMSGFRLSLIVAAFAAAFCLTPANAASWIDYL</sequence>
<evidence type="ECO:0000313" key="2">
    <source>
        <dbReference type="Proteomes" id="UP000035963"/>
    </source>
</evidence>
<name>A0A0J1CSK6_9BURK</name>
<dbReference type="PATRIC" id="fig|908627.4.peg.5215"/>
<dbReference type="Proteomes" id="UP000035963">
    <property type="component" value="Unassembled WGS sequence"/>
</dbReference>
<proteinExistence type="predicted"/>
<protein>
    <submittedName>
        <fullName evidence="1">Uncharacterized protein</fullName>
    </submittedName>
</protein>
<evidence type="ECO:0000313" key="1">
    <source>
        <dbReference type="EMBL" id="KLU23605.1"/>
    </source>
</evidence>
<accession>A0A0J1CSK6</accession>
<comment type="caution">
    <text evidence="1">The sequence shown here is derived from an EMBL/GenBank/DDBJ whole genome shotgun (WGS) entry which is preliminary data.</text>
</comment>
<keyword evidence="2" id="KW-1185">Reference proteome</keyword>